<keyword evidence="3 8" id="KW-1134">Transmembrane beta strand</keyword>
<keyword evidence="10" id="KW-0732">Signal</keyword>
<dbReference type="Gene3D" id="2.170.130.10">
    <property type="entry name" value="TonB-dependent receptor, plug domain"/>
    <property type="match status" value="1"/>
</dbReference>
<keyword evidence="5 9" id="KW-0798">TonB box</keyword>
<keyword evidence="4 8" id="KW-0812">Transmembrane</keyword>
<evidence type="ECO:0000256" key="6">
    <source>
        <dbReference type="ARBA" id="ARBA00023136"/>
    </source>
</evidence>
<feature type="chain" id="PRO_5014251220" evidence="10">
    <location>
        <begin position="21"/>
        <end position="1022"/>
    </location>
</feature>
<dbReference type="InterPro" id="IPR023997">
    <property type="entry name" value="TonB-dep_OMP_SusC/RagA_CS"/>
</dbReference>
<gene>
    <name evidence="13" type="ORF">SAMN05216250_1284</name>
</gene>
<dbReference type="Pfam" id="PF00593">
    <property type="entry name" value="TonB_dep_Rec_b-barrel"/>
    <property type="match status" value="1"/>
</dbReference>
<keyword evidence="7 8" id="KW-0998">Cell outer membrane</keyword>
<dbReference type="SUPFAM" id="SSF49464">
    <property type="entry name" value="Carboxypeptidase regulatory domain-like"/>
    <property type="match status" value="1"/>
</dbReference>
<evidence type="ECO:0000256" key="8">
    <source>
        <dbReference type="PROSITE-ProRule" id="PRU01360"/>
    </source>
</evidence>
<evidence type="ECO:0000256" key="7">
    <source>
        <dbReference type="ARBA" id="ARBA00023237"/>
    </source>
</evidence>
<feature type="domain" description="TonB-dependent receptor-like beta-barrel" evidence="11">
    <location>
        <begin position="421"/>
        <end position="979"/>
    </location>
</feature>
<dbReference type="Proteomes" id="UP000183766">
    <property type="component" value="Unassembled WGS sequence"/>
</dbReference>
<dbReference type="InterPro" id="IPR037066">
    <property type="entry name" value="Plug_dom_sf"/>
</dbReference>
<evidence type="ECO:0000256" key="3">
    <source>
        <dbReference type="ARBA" id="ARBA00022452"/>
    </source>
</evidence>
<dbReference type="GO" id="GO:0009279">
    <property type="term" value="C:cell outer membrane"/>
    <property type="evidence" value="ECO:0007669"/>
    <property type="project" value="UniProtKB-SubCell"/>
</dbReference>
<protein>
    <submittedName>
        <fullName evidence="13">TonB-linked outer membrane protein, SusC/RagA family</fullName>
    </submittedName>
</protein>
<dbReference type="Pfam" id="PF07715">
    <property type="entry name" value="Plug"/>
    <property type="match status" value="1"/>
</dbReference>
<feature type="signal peptide" evidence="10">
    <location>
        <begin position="1"/>
        <end position="20"/>
    </location>
</feature>
<dbReference type="EMBL" id="FOUM01000028">
    <property type="protein sequence ID" value="SFN27372.1"/>
    <property type="molecule type" value="Genomic_DNA"/>
</dbReference>
<comment type="similarity">
    <text evidence="8 9">Belongs to the TonB-dependent receptor family.</text>
</comment>
<dbReference type="InterPro" id="IPR023996">
    <property type="entry name" value="TonB-dep_OMP_SusC/RagA"/>
</dbReference>
<name>A0A174EQP3_9BACE</name>
<evidence type="ECO:0000259" key="12">
    <source>
        <dbReference type="Pfam" id="PF07715"/>
    </source>
</evidence>
<organism evidence="13 14">
    <name type="scientific">Bacteroides xylanisolvens</name>
    <dbReference type="NCBI Taxonomy" id="371601"/>
    <lineage>
        <taxon>Bacteria</taxon>
        <taxon>Pseudomonadati</taxon>
        <taxon>Bacteroidota</taxon>
        <taxon>Bacteroidia</taxon>
        <taxon>Bacteroidales</taxon>
        <taxon>Bacteroidaceae</taxon>
        <taxon>Bacteroides</taxon>
    </lineage>
</organism>
<comment type="subcellular location">
    <subcellularLocation>
        <location evidence="1 8">Cell outer membrane</location>
        <topology evidence="1 8">Multi-pass membrane protein</topology>
    </subcellularLocation>
</comment>
<dbReference type="InterPro" id="IPR036942">
    <property type="entry name" value="Beta-barrel_TonB_sf"/>
</dbReference>
<evidence type="ECO:0000313" key="13">
    <source>
        <dbReference type="EMBL" id="SFN27372.1"/>
    </source>
</evidence>
<proteinExistence type="inferred from homology"/>
<evidence type="ECO:0000313" key="14">
    <source>
        <dbReference type="Proteomes" id="UP000183766"/>
    </source>
</evidence>
<dbReference type="InterPro" id="IPR000531">
    <property type="entry name" value="Beta-barrel_TonB"/>
</dbReference>
<keyword evidence="6 8" id="KW-0472">Membrane</keyword>
<keyword evidence="2 8" id="KW-0813">Transport</keyword>
<accession>A0A174EQP3</accession>
<feature type="domain" description="TonB-dependent receptor plug" evidence="12">
    <location>
        <begin position="113"/>
        <end position="218"/>
    </location>
</feature>
<sequence length="1022" mass="114109">MSKHLLLFILILAVCTNVFAQQTKSISGVVYDSNTGEALIGVSVLEVGTTNGTITDFDGRYTLKVSSNKVSFSYVGFKTEIVNVTNSGTYNVNLVSDNKLDEVVVIGYGTQRKSDLTGALASISSKDIKNYAVSNASELLTGKAAGVFVAASSGQPGSDAVIRVRGLGTVNDNNPLYVVDGQFMDNISSLNPSDIERMEVLKDASACAIYGSRGSNGVILITTKGGVKGETTVTLDAYVGVKNSYKALNMMNSDQYYNFIMKAYENDASFQNSMKDKFTNQYQKGYNTNWWNEVTRTAFNQNYNLSIRKGTDNSRSSLSLGYVDDQGAIITTEFKRLSLKANLEYDINKFITVGANVNLAKIRKRDAGAIPSFDFIQKADPFTPVISPLVDPSSENYEYNKYAPTEWSYDPNPVAMLELPNRYNDIFNVFGNVFAQIKLYKGLSYRVQYSFERYHDTFKDFRPVYSSTFSEDNLANQESKYNKETQLNNNSAVTSNYQVEQRLNYNTIIGRHKLDAMVAMTYEKNSSEGINAFKRKALGNDEIYQILDAQTAGDNTSGGKETSSMLSYLGRINYVYDDRYLATVNFRADGSSRFAKRNRWGYFPSVSLGWRVSNEEFFKNLNIENTISNLKLRVGWGQNGNQRIDRDAPLTLIGTNNENQWYFGNGYSQGYVPTYVGNADIKWETSQQTNVGLDMSFFKNSLDVSMDFYVKKTSDMLLNMPIPSFGAFPNSPFFNAGDLKNTGFEIVVNYRNQIGKDFNYNVGLNMSTYKTEVTKLTSEYLSGNTSRTYVGGPIGRFWGYKQIGIFQNQEEIDNYVDKNGTKIQPNAQPGDFKFAKLGESGELNDDDDRTFIGDPNPDLIYGFNLGFSYKNFDVSMAFQGTIGNDIWNVAKGSLASAGRQNALADAYTKAWTKDGDLDAVYPRITNSDSNNNMRGSSFYVENGSYLRLQNMQIGYTLPSHICQKSKLFSSCRFYVSGQNIFTLTGYSGLDPELGINNPLDMGVDTTRYPSSRTFTFGVNLQF</sequence>
<dbReference type="NCBIfam" id="TIGR04056">
    <property type="entry name" value="OMP_RagA_SusC"/>
    <property type="match status" value="1"/>
</dbReference>
<evidence type="ECO:0000256" key="4">
    <source>
        <dbReference type="ARBA" id="ARBA00022692"/>
    </source>
</evidence>
<evidence type="ECO:0000256" key="10">
    <source>
        <dbReference type="SAM" id="SignalP"/>
    </source>
</evidence>
<dbReference type="Gene3D" id="2.40.170.20">
    <property type="entry name" value="TonB-dependent receptor, beta-barrel domain"/>
    <property type="match status" value="1"/>
</dbReference>
<dbReference type="RefSeq" id="WP_055235612.1">
    <property type="nucleotide sequence ID" value="NZ_FOUM01000028.1"/>
</dbReference>
<evidence type="ECO:0000259" key="11">
    <source>
        <dbReference type="Pfam" id="PF00593"/>
    </source>
</evidence>
<dbReference type="NCBIfam" id="TIGR04057">
    <property type="entry name" value="SusC_RagA_signa"/>
    <property type="match status" value="1"/>
</dbReference>
<dbReference type="AlphaFoldDB" id="A0A174EQP3"/>
<dbReference type="SUPFAM" id="SSF56935">
    <property type="entry name" value="Porins"/>
    <property type="match status" value="1"/>
</dbReference>
<dbReference type="PROSITE" id="PS52016">
    <property type="entry name" value="TONB_DEPENDENT_REC_3"/>
    <property type="match status" value="1"/>
</dbReference>
<evidence type="ECO:0000256" key="2">
    <source>
        <dbReference type="ARBA" id="ARBA00022448"/>
    </source>
</evidence>
<reference evidence="13 14" key="1">
    <citation type="submission" date="2016-10" db="EMBL/GenBank/DDBJ databases">
        <authorList>
            <person name="de Groot N.N."/>
        </authorList>
    </citation>
    <scope>NUCLEOTIDE SEQUENCE [LARGE SCALE GENOMIC DNA]</scope>
    <source>
        <strain evidence="13 14">NLAE-zl-C202</strain>
    </source>
</reference>
<dbReference type="Pfam" id="PF13715">
    <property type="entry name" value="CarbopepD_reg_2"/>
    <property type="match status" value="1"/>
</dbReference>
<dbReference type="InterPro" id="IPR012910">
    <property type="entry name" value="Plug_dom"/>
</dbReference>
<evidence type="ECO:0000256" key="1">
    <source>
        <dbReference type="ARBA" id="ARBA00004571"/>
    </source>
</evidence>
<dbReference type="InterPro" id="IPR039426">
    <property type="entry name" value="TonB-dep_rcpt-like"/>
</dbReference>
<dbReference type="Gene3D" id="2.60.40.1120">
    <property type="entry name" value="Carboxypeptidase-like, regulatory domain"/>
    <property type="match status" value="1"/>
</dbReference>
<dbReference type="FunFam" id="2.170.130.10:FF:000008">
    <property type="entry name" value="SusC/RagA family TonB-linked outer membrane protein"/>
    <property type="match status" value="1"/>
</dbReference>
<dbReference type="InterPro" id="IPR008969">
    <property type="entry name" value="CarboxyPept-like_regulatory"/>
</dbReference>
<evidence type="ECO:0000256" key="5">
    <source>
        <dbReference type="ARBA" id="ARBA00023077"/>
    </source>
</evidence>
<evidence type="ECO:0000256" key="9">
    <source>
        <dbReference type="RuleBase" id="RU003357"/>
    </source>
</evidence>